<protein>
    <submittedName>
        <fullName evidence="2">Uncharacterized protein</fullName>
    </submittedName>
</protein>
<gene>
    <name evidence="2" type="ORF">PoB_005934100</name>
</gene>
<sequence length="94" mass="10872">MQTDKRQTTSDFSDFKEMAKSLFNLDLDEDRNRVKWMSIRSLALSSSEPDIAKIKYHCEREMVRMDINKRMKHSSGSFSKAKASEIEPQDAAPV</sequence>
<dbReference type="AlphaFoldDB" id="A0AAV4CM16"/>
<reference evidence="2 3" key="1">
    <citation type="journal article" date="2021" name="Elife">
        <title>Chloroplast acquisition without the gene transfer in kleptoplastic sea slugs, Plakobranchus ocellatus.</title>
        <authorList>
            <person name="Maeda T."/>
            <person name="Takahashi S."/>
            <person name="Yoshida T."/>
            <person name="Shimamura S."/>
            <person name="Takaki Y."/>
            <person name="Nagai Y."/>
            <person name="Toyoda A."/>
            <person name="Suzuki Y."/>
            <person name="Arimoto A."/>
            <person name="Ishii H."/>
            <person name="Satoh N."/>
            <person name="Nishiyama T."/>
            <person name="Hasebe M."/>
            <person name="Maruyama T."/>
            <person name="Minagawa J."/>
            <person name="Obokata J."/>
            <person name="Shigenobu S."/>
        </authorList>
    </citation>
    <scope>NUCLEOTIDE SEQUENCE [LARGE SCALE GENOMIC DNA]</scope>
</reference>
<keyword evidence="3" id="KW-1185">Reference proteome</keyword>
<organism evidence="2 3">
    <name type="scientific">Plakobranchus ocellatus</name>
    <dbReference type="NCBI Taxonomy" id="259542"/>
    <lineage>
        <taxon>Eukaryota</taxon>
        <taxon>Metazoa</taxon>
        <taxon>Spiralia</taxon>
        <taxon>Lophotrochozoa</taxon>
        <taxon>Mollusca</taxon>
        <taxon>Gastropoda</taxon>
        <taxon>Heterobranchia</taxon>
        <taxon>Euthyneura</taxon>
        <taxon>Panpulmonata</taxon>
        <taxon>Sacoglossa</taxon>
        <taxon>Placobranchoidea</taxon>
        <taxon>Plakobranchidae</taxon>
        <taxon>Plakobranchus</taxon>
    </lineage>
</organism>
<dbReference type="EMBL" id="BLXT01006687">
    <property type="protein sequence ID" value="GFO32836.1"/>
    <property type="molecule type" value="Genomic_DNA"/>
</dbReference>
<accession>A0AAV4CM16</accession>
<evidence type="ECO:0000256" key="1">
    <source>
        <dbReference type="SAM" id="MobiDB-lite"/>
    </source>
</evidence>
<proteinExistence type="predicted"/>
<feature type="region of interest" description="Disordered" evidence="1">
    <location>
        <begin position="71"/>
        <end position="94"/>
    </location>
</feature>
<dbReference type="Proteomes" id="UP000735302">
    <property type="component" value="Unassembled WGS sequence"/>
</dbReference>
<name>A0AAV4CM16_9GAST</name>
<comment type="caution">
    <text evidence="2">The sequence shown here is derived from an EMBL/GenBank/DDBJ whole genome shotgun (WGS) entry which is preliminary data.</text>
</comment>
<evidence type="ECO:0000313" key="3">
    <source>
        <dbReference type="Proteomes" id="UP000735302"/>
    </source>
</evidence>
<evidence type="ECO:0000313" key="2">
    <source>
        <dbReference type="EMBL" id="GFO32836.1"/>
    </source>
</evidence>